<evidence type="ECO:0000313" key="2">
    <source>
        <dbReference type="Proteomes" id="UP000694892"/>
    </source>
</evidence>
<organism evidence="1 2">
    <name type="scientific">Xenopus laevis</name>
    <name type="common">African clawed frog</name>
    <dbReference type="NCBI Taxonomy" id="8355"/>
    <lineage>
        <taxon>Eukaryota</taxon>
        <taxon>Metazoa</taxon>
        <taxon>Chordata</taxon>
        <taxon>Craniata</taxon>
        <taxon>Vertebrata</taxon>
        <taxon>Euteleostomi</taxon>
        <taxon>Amphibia</taxon>
        <taxon>Batrachia</taxon>
        <taxon>Anura</taxon>
        <taxon>Pipoidea</taxon>
        <taxon>Pipidae</taxon>
        <taxon>Xenopodinae</taxon>
        <taxon>Xenopus</taxon>
        <taxon>Xenopus</taxon>
    </lineage>
</organism>
<gene>
    <name evidence="1" type="ORF">XELAEV_18027365mg</name>
</gene>
<sequence>MRNIINIYKNYLNILNSLNLTSNGPNGKHQNVDLLLGCTIDFCHFDFGQILHAFFKSQYTIALITASAGNVSFKFLSIK</sequence>
<dbReference type="AlphaFoldDB" id="A0A974HJQ3"/>
<protein>
    <submittedName>
        <fullName evidence="1">Uncharacterized protein</fullName>
    </submittedName>
</protein>
<dbReference type="EMBL" id="CM004474">
    <property type="protein sequence ID" value="OCT80554.1"/>
    <property type="molecule type" value="Genomic_DNA"/>
</dbReference>
<dbReference type="Proteomes" id="UP000694892">
    <property type="component" value="Chromosome 5L"/>
</dbReference>
<reference evidence="2" key="1">
    <citation type="journal article" date="2016" name="Nature">
        <title>Genome evolution in the allotetraploid frog Xenopus laevis.</title>
        <authorList>
            <person name="Session A.M."/>
            <person name="Uno Y."/>
            <person name="Kwon T."/>
            <person name="Chapman J.A."/>
            <person name="Toyoda A."/>
            <person name="Takahashi S."/>
            <person name="Fukui A."/>
            <person name="Hikosaka A."/>
            <person name="Suzuki A."/>
            <person name="Kondo M."/>
            <person name="van Heeringen S.J."/>
            <person name="Quigley I."/>
            <person name="Heinz S."/>
            <person name="Ogino H."/>
            <person name="Ochi H."/>
            <person name="Hellsten U."/>
            <person name="Lyons J.B."/>
            <person name="Simakov O."/>
            <person name="Putnam N."/>
            <person name="Stites J."/>
            <person name="Kuroki Y."/>
            <person name="Tanaka T."/>
            <person name="Michiue T."/>
            <person name="Watanabe M."/>
            <person name="Bogdanovic O."/>
            <person name="Lister R."/>
            <person name="Georgiou G."/>
            <person name="Paranjpe S.S."/>
            <person name="van Kruijsbergen I."/>
            <person name="Shu S."/>
            <person name="Carlson J."/>
            <person name="Kinoshita T."/>
            <person name="Ohta Y."/>
            <person name="Mawaribuchi S."/>
            <person name="Jenkins J."/>
            <person name="Grimwood J."/>
            <person name="Schmutz J."/>
            <person name="Mitros T."/>
            <person name="Mozaffari S.V."/>
            <person name="Suzuki Y."/>
            <person name="Haramoto Y."/>
            <person name="Yamamoto T.S."/>
            <person name="Takagi C."/>
            <person name="Heald R."/>
            <person name="Miller K."/>
            <person name="Haudenschild C."/>
            <person name="Kitzman J."/>
            <person name="Nakayama T."/>
            <person name="Izutsu Y."/>
            <person name="Robert J."/>
            <person name="Fortriede J."/>
            <person name="Burns K."/>
            <person name="Lotay V."/>
            <person name="Karimi K."/>
            <person name="Yasuoka Y."/>
            <person name="Dichmann D.S."/>
            <person name="Flajnik M.F."/>
            <person name="Houston D.W."/>
            <person name="Shendure J."/>
            <person name="DuPasquier L."/>
            <person name="Vize P.D."/>
            <person name="Zorn A.M."/>
            <person name="Ito M."/>
            <person name="Marcotte E.M."/>
            <person name="Wallingford J.B."/>
            <person name="Ito Y."/>
            <person name="Asashima M."/>
            <person name="Ueno N."/>
            <person name="Matsuda Y."/>
            <person name="Veenstra G.J."/>
            <person name="Fujiyama A."/>
            <person name="Harland R.M."/>
            <person name="Taira M."/>
            <person name="Rokhsar D.S."/>
        </authorList>
    </citation>
    <scope>NUCLEOTIDE SEQUENCE [LARGE SCALE GENOMIC DNA]</scope>
    <source>
        <strain evidence="2">J</strain>
    </source>
</reference>
<accession>A0A974HJQ3</accession>
<proteinExistence type="predicted"/>
<name>A0A974HJQ3_XENLA</name>
<evidence type="ECO:0000313" key="1">
    <source>
        <dbReference type="EMBL" id="OCT80554.1"/>
    </source>
</evidence>